<comment type="caution">
    <text evidence="1">The sequence shown here is derived from an EMBL/GenBank/DDBJ whole genome shotgun (WGS) entry which is preliminary data.</text>
</comment>
<keyword evidence="2" id="KW-1185">Reference proteome</keyword>
<proteinExistence type="predicted"/>
<evidence type="ECO:0008006" key="3">
    <source>
        <dbReference type="Google" id="ProtNLM"/>
    </source>
</evidence>
<dbReference type="EMBL" id="PTIX01000038">
    <property type="protein sequence ID" value="PPK61880.1"/>
    <property type="molecule type" value="Genomic_DNA"/>
</dbReference>
<accession>A0A2S6GC24</accession>
<evidence type="ECO:0000313" key="1">
    <source>
        <dbReference type="EMBL" id="PPK61880.1"/>
    </source>
</evidence>
<reference evidence="1 2" key="1">
    <citation type="submission" date="2018-02" db="EMBL/GenBank/DDBJ databases">
        <title>Genomic Encyclopedia of Archaeal and Bacterial Type Strains, Phase II (KMG-II): from individual species to whole genera.</title>
        <authorList>
            <person name="Goeker M."/>
        </authorList>
    </citation>
    <scope>NUCLEOTIDE SEQUENCE [LARGE SCALE GENOMIC DNA]</scope>
    <source>
        <strain evidence="1 2">YU 961-1</strain>
    </source>
</reference>
<dbReference type="RefSeq" id="WP_245931783.1">
    <property type="nucleotide sequence ID" value="NZ_CP154825.1"/>
</dbReference>
<evidence type="ECO:0000313" key="2">
    <source>
        <dbReference type="Proteomes" id="UP000239203"/>
    </source>
</evidence>
<protein>
    <recommendedName>
        <fullName evidence="3">XRE family transcriptional regulator</fullName>
    </recommendedName>
</protein>
<gene>
    <name evidence="1" type="ORF">CLV40_13829</name>
</gene>
<dbReference type="AlphaFoldDB" id="A0A2S6GC24"/>
<dbReference type="Proteomes" id="UP000239203">
    <property type="component" value="Unassembled WGS sequence"/>
</dbReference>
<organism evidence="1 2">
    <name type="scientific">Actinokineospora auranticolor</name>
    <dbReference type="NCBI Taxonomy" id="155976"/>
    <lineage>
        <taxon>Bacteria</taxon>
        <taxon>Bacillati</taxon>
        <taxon>Actinomycetota</taxon>
        <taxon>Actinomycetes</taxon>
        <taxon>Pseudonocardiales</taxon>
        <taxon>Pseudonocardiaceae</taxon>
        <taxon>Actinokineospora</taxon>
    </lineage>
</organism>
<name>A0A2S6GC24_9PSEU</name>
<sequence length="278" mass="31786">MGNAEILLKVLLRQRRVRGYTGFCREYDKAAATLDAHLVRRYPSKAQYYRWVSGELASLPYGEHCRVLEQMFPNWTAEQLFEPYGDTIKFVPDPAAQTTNGSTPADDANELIRLYPSRSSVPYSLWTELIQGVSQSMDVLVYSGQFLVEQHNIVPIVRAKVKDGVRFRFVVGDETSDAVIQRAVEEGTTGGLEGRVQMMRRYLRDVADLPGVEVRTHSTILYNSIYRFDDQTLVNGHAYGSLAGQNPVIHLRRTPESPMWRHYMESFDRVWATSTEER</sequence>